<sequence>MEKLIITAAICGAEVTKSHHPQVPYTVAEIREEAKKACAMGASIIHLHVREDDGTPTQSRERFEECMKAIREVCPQVIIQPSTGGAVGMTCDERLQPLSLHPEMATLDCGTVNFGGDEIFVNTETMIREFAQRMKKAGIKPECEVFDKGMIDTVKRLMKKGEIDAPAHFNLVLGVNGGIAGEPRDLLYLVESLPAGSTFTVSGIGRTQLPLNTMAILLGGHVRVGFEDNIYREKGVLAESNGEFVERIAKLSRLLGREVATPEEARRILGLKPWNAKDGHEEKGQVQK</sequence>
<keyword evidence="4" id="KW-0862">Zinc</keyword>
<proteinExistence type="predicted"/>
<dbReference type="Pfam" id="PF05853">
    <property type="entry name" value="BKACE"/>
    <property type="match status" value="1"/>
</dbReference>
<organism evidence="5 6">
    <name type="scientific">Proteiniclasticum sediminis</name>
    <dbReference type="NCBI Taxonomy" id="2804028"/>
    <lineage>
        <taxon>Bacteria</taxon>
        <taxon>Bacillati</taxon>
        <taxon>Bacillota</taxon>
        <taxon>Clostridia</taxon>
        <taxon>Eubacteriales</taxon>
        <taxon>Clostridiaceae</taxon>
        <taxon>Proteiniclasticum</taxon>
    </lineage>
</organism>
<evidence type="ECO:0000256" key="2">
    <source>
        <dbReference type="ARBA" id="ARBA00022679"/>
    </source>
</evidence>
<evidence type="ECO:0000313" key="6">
    <source>
        <dbReference type="Proteomes" id="UP000675379"/>
    </source>
</evidence>
<comment type="cofactor">
    <cofactor evidence="1">
        <name>Zn(2+)</name>
        <dbReference type="ChEBI" id="CHEBI:29105"/>
    </cofactor>
</comment>
<gene>
    <name evidence="5" type="ORF">KCG48_13725</name>
</gene>
<dbReference type="PANTHER" id="PTHR37418">
    <property type="entry name" value="3-KETO-5-AMINOHEXANOATE CLEAVAGE ENZYME-RELATED"/>
    <property type="match status" value="1"/>
</dbReference>
<keyword evidence="6" id="KW-1185">Reference proteome</keyword>
<evidence type="ECO:0000256" key="1">
    <source>
        <dbReference type="ARBA" id="ARBA00001947"/>
    </source>
</evidence>
<evidence type="ECO:0000256" key="3">
    <source>
        <dbReference type="ARBA" id="ARBA00022723"/>
    </source>
</evidence>
<dbReference type="PANTHER" id="PTHR37418:SF2">
    <property type="entry name" value="3-KETO-5-AMINOHEXANOATE CLEAVAGE ENZYME"/>
    <property type="match status" value="1"/>
</dbReference>
<dbReference type="GO" id="GO:0046872">
    <property type="term" value="F:metal ion binding"/>
    <property type="evidence" value="ECO:0007669"/>
    <property type="project" value="UniProtKB-KW"/>
</dbReference>
<dbReference type="Gene3D" id="3.20.20.70">
    <property type="entry name" value="Aldolase class I"/>
    <property type="match status" value="1"/>
</dbReference>
<dbReference type="EMBL" id="JAGSCS010000029">
    <property type="protein sequence ID" value="MBR0577371.1"/>
    <property type="molecule type" value="Genomic_DNA"/>
</dbReference>
<keyword evidence="2" id="KW-0808">Transferase</keyword>
<dbReference type="InterPro" id="IPR013785">
    <property type="entry name" value="Aldolase_TIM"/>
</dbReference>
<dbReference type="GO" id="GO:0043720">
    <property type="term" value="F:3-keto-5-aminohexanoate cleavage activity"/>
    <property type="evidence" value="ECO:0007669"/>
    <property type="project" value="InterPro"/>
</dbReference>
<name>A0A941CTZ8_9CLOT</name>
<dbReference type="Proteomes" id="UP000675379">
    <property type="component" value="Unassembled WGS sequence"/>
</dbReference>
<dbReference type="AlphaFoldDB" id="A0A941CTZ8"/>
<dbReference type="RefSeq" id="WP_211802766.1">
    <property type="nucleotide sequence ID" value="NZ_JAGSCS010000029.1"/>
</dbReference>
<evidence type="ECO:0000313" key="5">
    <source>
        <dbReference type="EMBL" id="MBR0577371.1"/>
    </source>
</evidence>
<evidence type="ECO:0000256" key="4">
    <source>
        <dbReference type="ARBA" id="ARBA00022833"/>
    </source>
</evidence>
<protein>
    <submittedName>
        <fullName evidence="5">3-keto-5-aminohexanoate cleavage protein</fullName>
    </submittedName>
</protein>
<comment type="caution">
    <text evidence="5">The sequence shown here is derived from an EMBL/GenBank/DDBJ whole genome shotgun (WGS) entry which is preliminary data.</text>
</comment>
<reference evidence="5" key="1">
    <citation type="submission" date="2021-04" db="EMBL/GenBank/DDBJ databases">
        <title>Proteiniclasticum sedimins sp. nov., an obligate anaerobic bacterium isolated from anaerobic sludge.</title>
        <authorList>
            <person name="Liu J."/>
        </authorList>
    </citation>
    <scope>NUCLEOTIDE SEQUENCE</scope>
    <source>
        <strain evidence="5">BAD-10</strain>
    </source>
</reference>
<dbReference type="InterPro" id="IPR008567">
    <property type="entry name" value="BKACE"/>
</dbReference>
<dbReference type="InterPro" id="IPR058240">
    <property type="entry name" value="rSAM_sf"/>
</dbReference>
<accession>A0A941CTZ8</accession>
<dbReference type="SUPFAM" id="SSF102114">
    <property type="entry name" value="Radical SAM enzymes"/>
    <property type="match status" value="1"/>
</dbReference>
<keyword evidence="3" id="KW-0479">Metal-binding</keyword>